<gene>
    <name evidence="4" type="ORF">CLV40_108198</name>
</gene>
<dbReference type="RefSeq" id="WP_181043562.1">
    <property type="nucleotide sequence ID" value="NZ_CP154825.1"/>
</dbReference>
<evidence type="ECO:0000256" key="3">
    <source>
        <dbReference type="ARBA" id="ARBA00015086"/>
    </source>
</evidence>
<organism evidence="4 5">
    <name type="scientific">Actinokineospora auranticolor</name>
    <dbReference type="NCBI Taxonomy" id="155976"/>
    <lineage>
        <taxon>Bacteria</taxon>
        <taxon>Bacillati</taxon>
        <taxon>Actinomycetota</taxon>
        <taxon>Actinomycetes</taxon>
        <taxon>Pseudonocardiales</taxon>
        <taxon>Pseudonocardiaceae</taxon>
        <taxon>Actinokineospora</taxon>
    </lineage>
</organism>
<evidence type="ECO:0000256" key="1">
    <source>
        <dbReference type="ARBA" id="ARBA00004886"/>
    </source>
</evidence>
<dbReference type="NCBIfam" id="TIGR02107">
    <property type="entry name" value="PQQ_syn_pqqA"/>
    <property type="match status" value="1"/>
</dbReference>
<evidence type="ECO:0000313" key="5">
    <source>
        <dbReference type="Proteomes" id="UP000239203"/>
    </source>
</evidence>
<dbReference type="EMBL" id="PTIX01000008">
    <property type="protein sequence ID" value="PPK67200.1"/>
    <property type="molecule type" value="Genomic_DNA"/>
</dbReference>
<reference evidence="4 5" key="1">
    <citation type="submission" date="2018-02" db="EMBL/GenBank/DDBJ databases">
        <title>Genomic Encyclopedia of Archaeal and Bacterial Type Strains, Phase II (KMG-II): from individual species to whole genera.</title>
        <authorList>
            <person name="Goeker M."/>
        </authorList>
    </citation>
    <scope>NUCLEOTIDE SEQUENCE [LARGE SCALE GENOMIC DNA]</scope>
    <source>
        <strain evidence="4 5">YU 961-1</strain>
    </source>
</reference>
<proteinExistence type="inferred from homology"/>
<keyword evidence="5" id="KW-1185">Reference proteome</keyword>
<sequence length="31" mass="3663">MEHTEPQPWVAPEITEYETPMEITAYVARQD</sequence>
<dbReference type="Pfam" id="PF08042">
    <property type="entry name" value="PqqA"/>
    <property type="match status" value="1"/>
</dbReference>
<evidence type="ECO:0000256" key="2">
    <source>
        <dbReference type="ARBA" id="ARBA00009325"/>
    </source>
</evidence>
<comment type="pathway">
    <text evidence="1">Cofactor biosynthesis; pyrroloquinoline quinone biosynthesis.</text>
</comment>
<protein>
    <recommendedName>
        <fullName evidence="3">Coenzyme PQQ synthesis protein A</fullName>
    </recommendedName>
</protein>
<evidence type="ECO:0000313" key="4">
    <source>
        <dbReference type="EMBL" id="PPK67200.1"/>
    </source>
</evidence>
<name>A0A2S6GPV1_9PSEU</name>
<dbReference type="UniPathway" id="UPA00539"/>
<dbReference type="Proteomes" id="UP000239203">
    <property type="component" value="Unassembled WGS sequence"/>
</dbReference>
<comment type="caution">
    <text evidence="4">The sequence shown here is derived from an EMBL/GenBank/DDBJ whole genome shotgun (WGS) entry which is preliminary data.</text>
</comment>
<dbReference type="GO" id="GO:0018189">
    <property type="term" value="P:pyrroloquinoline quinone biosynthetic process"/>
    <property type="evidence" value="ECO:0007669"/>
    <property type="project" value="UniProtKB-UniPathway"/>
</dbReference>
<comment type="similarity">
    <text evidence="2">Belongs to the PqqA family.</text>
</comment>
<dbReference type="AlphaFoldDB" id="A0A2S6GPV1"/>
<dbReference type="InterPro" id="IPR011725">
    <property type="entry name" value="PQQ_synth_PqqA"/>
</dbReference>
<accession>A0A2S6GPV1</accession>